<keyword evidence="2" id="KW-1185">Reference proteome</keyword>
<comment type="caution">
    <text evidence="1">The sequence shown here is derived from an EMBL/GenBank/DDBJ whole genome shotgun (WGS) entry which is preliminary data.</text>
</comment>
<dbReference type="RefSeq" id="WP_380045098.1">
    <property type="nucleotide sequence ID" value="NZ_JBHSOH010000001.1"/>
</dbReference>
<name>A0ABW1DDY8_9DEIO</name>
<gene>
    <name evidence="1" type="ORF">ACFPQ6_00395</name>
</gene>
<proteinExistence type="predicted"/>
<evidence type="ECO:0000313" key="1">
    <source>
        <dbReference type="EMBL" id="MFC5846755.1"/>
    </source>
</evidence>
<accession>A0ABW1DDY8</accession>
<sequence length="42" mass="4701">MRVSRACPMARAVPEVARYLEGRAVVKEIYVPGRIINIVTSK</sequence>
<organism evidence="1 2">
    <name type="scientific">Deinococcus petrolearius</name>
    <dbReference type="NCBI Taxonomy" id="1751295"/>
    <lineage>
        <taxon>Bacteria</taxon>
        <taxon>Thermotogati</taxon>
        <taxon>Deinococcota</taxon>
        <taxon>Deinococci</taxon>
        <taxon>Deinococcales</taxon>
        <taxon>Deinococcaceae</taxon>
        <taxon>Deinococcus</taxon>
    </lineage>
</organism>
<dbReference type="Gene3D" id="3.10.20.590">
    <property type="match status" value="1"/>
</dbReference>
<reference evidence="2" key="1">
    <citation type="journal article" date="2019" name="Int. J. Syst. Evol. Microbiol.">
        <title>The Global Catalogue of Microorganisms (GCM) 10K type strain sequencing project: providing services to taxonomists for standard genome sequencing and annotation.</title>
        <authorList>
            <consortium name="The Broad Institute Genomics Platform"/>
            <consortium name="The Broad Institute Genome Sequencing Center for Infectious Disease"/>
            <person name="Wu L."/>
            <person name="Ma J."/>
        </authorList>
    </citation>
    <scope>NUCLEOTIDE SEQUENCE [LARGE SCALE GENOMIC DNA]</scope>
    <source>
        <strain evidence="2">CGMCC 1.15053</strain>
    </source>
</reference>
<protein>
    <submittedName>
        <fullName evidence="1">Uncharacterized protein</fullName>
    </submittedName>
</protein>
<evidence type="ECO:0000313" key="2">
    <source>
        <dbReference type="Proteomes" id="UP001595979"/>
    </source>
</evidence>
<dbReference type="Proteomes" id="UP001595979">
    <property type="component" value="Unassembled WGS sequence"/>
</dbReference>
<dbReference type="EMBL" id="JBHSOH010000001">
    <property type="protein sequence ID" value="MFC5846755.1"/>
    <property type="molecule type" value="Genomic_DNA"/>
</dbReference>